<feature type="compositionally biased region" description="Low complexity" evidence="1">
    <location>
        <begin position="24"/>
        <end position="37"/>
    </location>
</feature>
<proteinExistence type="predicted"/>
<organism evidence="2 3">
    <name type="scientific">Calocera cornea HHB12733</name>
    <dbReference type="NCBI Taxonomy" id="1353952"/>
    <lineage>
        <taxon>Eukaryota</taxon>
        <taxon>Fungi</taxon>
        <taxon>Dikarya</taxon>
        <taxon>Basidiomycota</taxon>
        <taxon>Agaricomycotina</taxon>
        <taxon>Dacrymycetes</taxon>
        <taxon>Dacrymycetales</taxon>
        <taxon>Dacrymycetaceae</taxon>
        <taxon>Calocera</taxon>
    </lineage>
</organism>
<accession>A0A165DTV8</accession>
<evidence type="ECO:0000313" key="3">
    <source>
        <dbReference type="Proteomes" id="UP000076842"/>
    </source>
</evidence>
<dbReference type="InterPro" id="IPR008978">
    <property type="entry name" value="HSP20-like_chaperone"/>
</dbReference>
<feature type="region of interest" description="Disordered" evidence="1">
    <location>
        <begin position="258"/>
        <end position="282"/>
    </location>
</feature>
<feature type="compositionally biased region" description="Low complexity" evidence="1">
    <location>
        <begin position="91"/>
        <end position="108"/>
    </location>
</feature>
<reference evidence="2 3" key="1">
    <citation type="journal article" date="2016" name="Mol. Biol. Evol.">
        <title>Comparative Genomics of Early-Diverging Mushroom-Forming Fungi Provides Insights into the Origins of Lignocellulose Decay Capabilities.</title>
        <authorList>
            <person name="Nagy L.G."/>
            <person name="Riley R."/>
            <person name="Tritt A."/>
            <person name="Adam C."/>
            <person name="Daum C."/>
            <person name="Floudas D."/>
            <person name="Sun H."/>
            <person name="Yadav J.S."/>
            <person name="Pangilinan J."/>
            <person name="Larsson K.H."/>
            <person name="Matsuura K."/>
            <person name="Barry K."/>
            <person name="Labutti K."/>
            <person name="Kuo R."/>
            <person name="Ohm R.A."/>
            <person name="Bhattacharya S.S."/>
            <person name="Shirouzu T."/>
            <person name="Yoshinaga Y."/>
            <person name="Martin F.M."/>
            <person name="Grigoriev I.V."/>
            <person name="Hibbett D.S."/>
        </authorList>
    </citation>
    <scope>NUCLEOTIDE SEQUENCE [LARGE SCALE GENOMIC DNA]</scope>
    <source>
        <strain evidence="2 3">HHB12733</strain>
    </source>
</reference>
<feature type="compositionally biased region" description="Low complexity" evidence="1">
    <location>
        <begin position="129"/>
        <end position="156"/>
    </location>
</feature>
<dbReference type="OrthoDB" id="1431247at2759"/>
<evidence type="ECO:0000313" key="2">
    <source>
        <dbReference type="EMBL" id="KZT53536.1"/>
    </source>
</evidence>
<sequence>MSPPPPPPSRPRLARASTASALDLRGQRPPLALALAPLSPPIPYAPSPFPQPPTGASRRPLHHRNTLSSAPDGPQAMPALATQHPPAWPKPALARIASIASIPSHPSPQATTTPPISPSDAPPPPFPAFPAQRHFPAQQQPQPQQQQQQQPGPGQRNPTPLHTPPHSQSPPAPQPQGPPRSGPLHPTKFPQHYSLSLYLPQFSPDWITIAQRKGNSLLIVGDNYESDGHYEWQIPFGPDARMDTLRAKFNSEHLEITVARGGPPQPQNGGQGGPMGLGMGMR</sequence>
<dbReference type="STRING" id="1353952.A0A165DTV8"/>
<feature type="compositionally biased region" description="Gly residues" evidence="1">
    <location>
        <begin position="269"/>
        <end position="282"/>
    </location>
</feature>
<dbReference type="InParanoid" id="A0A165DTV8"/>
<dbReference type="AlphaFoldDB" id="A0A165DTV8"/>
<feature type="compositionally biased region" description="Pro residues" evidence="1">
    <location>
        <begin position="161"/>
        <end position="181"/>
    </location>
</feature>
<feature type="compositionally biased region" description="Pro residues" evidence="1">
    <location>
        <begin position="115"/>
        <end position="128"/>
    </location>
</feature>
<dbReference type="CDD" id="cd00298">
    <property type="entry name" value="ACD_sHsps_p23-like"/>
    <property type="match status" value="1"/>
</dbReference>
<protein>
    <recommendedName>
        <fullName evidence="4">SHSP domain-containing protein</fullName>
    </recommendedName>
</protein>
<evidence type="ECO:0008006" key="4">
    <source>
        <dbReference type="Google" id="ProtNLM"/>
    </source>
</evidence>
<dbReference type="EMBL" id="KV424034">
    <property type="protein sequence ID" value="KZT53536.1"/>
    <property type="molecule type" value="Genomic_DNA"/>
</dbReference>
<dbReference type="SUPFAM" id="SSF49764">
    <property type="entry name" value="HSP20-like chaperones"/>
    <property type="match status" value="1"/>
</dbReference>
<name>A0A165DTV8_9BASI</name>
<dbReference type="Proteomes" id="UP000076842">
    <property type="component" value="Unassembled WGS sequence"/>
</dbReference>
<gene>
    <name evidence="2" type="ORF">CALCODRAFT_511327</name>
</gene>
<feature type="region of interest" description="Disordered" evidence="1">
    <location>
        <begin position="24"/>
        <end position="189"/>
    </location>
</feature>
<evidence type="ECO:0000256" key="1">
    <source>
        <dbReference type="SAM" id="MobiDB-lite"/>
    </source>
</evidence>
<keyword evidence="3" id="KW-1185">Reference proteome</keyword>
<feature type="compositionally biased region" description="Pro residues" evidence="1">
    <location>
        <begin position="38"/>
        <end position="53"/>
    </location>
</feature>